<organism evidence="6 7">
    <name type="scientific">Actinomadura namibiensis</name>
    <dbReference type="NCBI Taxonomy" id="182080"/>
    <lineage>
        <taxon>Bacteria</taxon>
        <taxon>Bacillati</taxon>
        <taxon>Actinomycetota</taxon>
        <taxon>Actinomycetes</taxon>
        <taxon>Streptosporangiales</taxon>
        <taxon>Thermomonosporaceae</taxon>
        <taxon>Actinomadura</taxon>
    </lineage>
</organism>
<dbReference type="InterPro" id="IPR009057">
    <property type="entry name" value="Homeodomain-like_sf"/>
</dbReference>
<keyword evidence="1" id="KW-0805">Transcription regulation</keyword>
<proteinExistence type="predicted"/>
<dbReference type="EMBL" id="JACJIA010000002">
    <property type="protein sequence ID" value="MBA8950380.1"/>
    <property type="molecule type" value="Genomic_DNA"/>
</dbReference>
<dbReference type="GO" id="GO:0043565">
    <property type="term" value="F:sequence-specific DNA binding"/>
    <property type="evidence" value="ECO:0007669"/>
    <property type="project" value="InterPro"/>
</dbReference>
<feature type="domain" description="HTH araC/xylS-type" evidence="5">
    <location>
        <begin position="22"/>
        <end position="120"/>
    </location>
</feature>
<evidence type="ECO:0000256" key="3">
    <source>
        <dbReference type="ARBA" id="ARBA00023163"/>
    </source>
</evidence>
<dbReference type="Gene3D" id="1.10.10.60">
    <property type="entry name" value="Homeodomain-like"/>
    <property type="match status" value="1"/>
</dbReference>
<dbReference type="AlphaFoldDB" id="A0A7W3QKG3"/>
<keyword evidence="7" id="KW-1185">Reference proteome</keyword>
<evidence type="ECO:0000256" key="1">
    <source>
        <dbReference type="ARBA" id="ARBA00023015"/>
    </source>
</evidence>
<keyword evidence="3" id="KW-0804">Transcription</keyword>
<keyword evidence="2 6" id="KW-0238">DNA-binding</keyword>
<comment type="caution">
    <text evidence="6">The sequence shown here is derived from an EMBL/GenBank/DDBJ whole genome shotgun (WGS) entry which is preliminary data.</text>
</comment>
<dbReference type="SMART" id="SM00342">
    <property type="entry name" value="HTH_ARAC"/>
    <property type="match status" value="1"/>
</dbReference>
<dbReference type="InterPro" id="IPR037046">
    <property type="entry name" value="AlkA_N_sf"/>
</dbReference>
<evidence type="ECO:0000256" key="2">
    <source>
        <dbReference type="ARBA" id="ARBA00023125"/>
    </source>
</evidence>
<name>A0A7W3QKG3_ACTNM</name>
<dbReference type="Pfam" id="PF12833">
    <property type="entry name" value="HTH_18"/>
    <property type="match status" value="1"/>
</dbReference>
<evidence type="ECO:0000256" key="4">
    <source>
        <dbReference type="SAM" id="MobiDB-lite"/>
    </source>
</evidence>
<dbReference type="Pfam" id="PF06029">
    <property type="entry name" value="AlkA_N"/>
    <property type="match status" value="1"/>
</dbReference>
<dbReference type="Gene3D" id="3.30.310.20">
    <property type="entry name" value="DNA-3-methyladenine glycosylase AlkA, N-terminal domain"/>
    <property type="match status" value="1"/>
</dbReference>
<reference evidence="6 7" key="1">
    <citation type="submission" date="2020-08" db="EMBL/GenBank/DDBJ databases">
        <title>Genomic Encyclopedia of Type Strains, Phase IV (KMG-IV): sequencing the most valuable type-strain genomes for metagenomic binning, comparative biology and taxonomic classification.</title>
        <authorList>
            <person name="Goeker M."/>
        </authorList>
    </citation>
    <scope>NUCLEOTIDE SEQUENCE [LARGE SCALE GENOMIC DNA]</scope>
    <source>
        <strain evidence="6 7">DSM 44197</strain>
    </source>
</reference>
<dbReference type="GO" id="GO:0003824">
    <property type="term" value="F:catalytic activity"/>
    <property type="evidence" value="ECO:0007669"/>
    <property type="project" value="InterPro"/>
</dbReference>
<protein>
    <submittedName>
        <fullName evidence="6">AraC-like DNA-binding protein</fullName>
    </submittedName>
</protein>
<accession>A0A7W3QKG3</accession>
<dbReference type="SUPFAM" id="SSF48150">
    <property type="entry name" value="DNA-glycosylase"/>
    <property type="match status" value="1"/>
</dbReference>
<evidence type="ECO:0000259" key="5">
    <source>
        <dbReference type="PROSITE" id="PS01124"/>
    </source>
</evidence>
<sequence length="515" mass="54211">MPALPSLPGRRGRGRDAPELVCRAVQLIIGGALDEAGEAAVGARLGMSARHLRRLFREHLGATPDQLARSRRAHFARRLLDDSDLPVADVAFASGFGSLRQFNREMRQVFRATPRELRERRRRGDRLAADGGLALRMPFTAPYDWDAVAGFLAERAVPGVESVEAGVYRRTITLDGAPGTLEVGPGGADHLLLRAHLPHWEGVIHVVERAARLVGVDADPAPALERLAADATLGRLVAARPGVRVPGAWGPFEVAVHAVLRQELDASRARRGLGALVAAHGTPVPGLSHGLTHAFPSAGVLAEVPAGDLGPSGRAVSALARAVVSGPCSSTAARHRRHWWRRCSRCRAWGPTPPTTSPCGWARATRSRRRTRRCWTGCGDAGSSTGTRPRRGVPGARWPRCTCSPRPGEVSRGTVPRLGSHAGAVRPPSRSLSSPYPASMSAVTGTDTAATMRRSAVARSRPPASATPAAHDSPALVVAIAAAPAASIATAEAGSQAFGSTRGGRSCRACSRAAR</sequence>
<dbReference type="InterPro" id="IPR011257">
    <property type="entry name" value="DNA_glycosylase"/>
</dbReference>
<dbReference type="InterPro" id="IPR018060">
    <property type="entry name" value="HTH_AraC"/>
</dbReference>
<dbReference type="PROSITE" id="PS01124">
    <property type="entry name" value="HTH_ARAC_FAMILY_2"/>
    <property type="match status" value="1"/>
</dbReference>
<dbReference type="SUPFAM" id="SSF55945">
    <property type="entry name" value="TATA-box binding protein-like"/>
    <property type="match status" value="1"/>
</dbReference>
<feature type="region of interest" description="Disordered" evidence="4">
    <location>
        <begin position="493"/>
        <end position="515"/>
    </location>
</feature>
<dbReference type="GO" id="GO:0003700">
    <property type="term" value="F:DNA-binding transcription factor activity"/>
    <property type="evidence" value="ECO:0007669"/>
    <property type="project" value="InterPro"/>
</dbReference>
<dbReference type="PANTHER" id="PTHR46796">
    <property type="entry name" value="HTH-TYPE TRANSCRIPTIONAL ACTIVATOR RHAS-RELATED"/>
    <property type="match status" value="1"/>
</dbReference>
<feature type="compositionally biased region" description="Low complexity" evidence="4">
    <location>
        <begin position="427"/>
        <end position="441"/>
    </location>
</feature>
<dbReference type="SUPFAM" id="SSF46689">
    <property type="entry name" value="Homeodomain-like"/>
    <property type="match status" value="1"/>
</dbReference>
<gene>
    <name evidence="6" type="ORF">HNR61_001993</name>
</gene>
<dbReference type="Proteomes" id="UP000572680">
    <property type="component" value="Unassembled WGS sequence"/>
</dbReference>
<dbReference type="PANTHER" id="PTHR46796:SF6">
    <property type="entry name" value="ARAC SUBFAMILY"/>
    <property type="match status" value="1"/>
</dbReference>
<evidence type="ECO:0000313" key="7">
    <source>
        <dbReference type="Proteomes" id="UP000572680"/>
    </source>
</evidence>
<evidence type="ECO:0000313" key="6">
    <source>
        <dbReference type="EMBL" id="MBA8950380.1"/>
    </source>
</evidence>
<dbReference type="InterPro" id="IPR010316">
    <property type="entry name" value="AlkA_N"/>
</dbReference>
<feature type="region of interest" description="Disordered" evidence="4">
    <location>
        <begin position="380"/>
        <end position="442"/>
    </location>
</feature>
<dbReference type="InterPro" id="IPR050204">
    <property type="entry name" value="AraC_XylS_family_regulators"/>
</dbReference>
<dbReference type="Gene3D" id="1.10.340.30">
    <property type="entry name" value="Hypothetical protein, domain 2"/>
    <property type="match status" value="1"/>
</dbReference>
<dbReference type="GO" id="GO:0006281">
    <property type="term" value="P:DNA repair"/>
    <property type="evidence" value="ECO:0007669"/>
    <property type="project" value="InterPro"/>
</dbReference>
<dbReference type="SMART" id="SM01009">
    <property type="entry name" value="AlkA_N"/>
    <property type="match status" value="1"/>
</dbReference>